<reference evidence="1 2" key="1">
    <citation type="submission" date="2017-07" db="EMBL/GenBank/DDBJ databases">
        <title>Draft whole genome sequences of clinical Proprionibacteriaceae strains.</title>
        <authorList>
            <person name="Bernier A.-M."/>
            <person name="Bernard K."/>
            <person name="Domingo M.-C."/>
        </authorList>
    </citation>
    <scope>NUCLEOTIDE SEQUENCE [LARGE SCALE GENOMIC DNA]</scope>
    <source>
        <strain evidence="1 2">NML 150081</strain>
    </source>
</reference>
<organism evidence="1 2">
    <name type="scientific">Parenemella sanctibonifatiensis</name>
    <dbReference type="NCBI Taxonomy" id="2016505"/>
    <lineage>
        <taxon>Bacteria</taxon>
        <taxon>Bacillati</taxon>
        <taxon>Actinomycetota</taxon>
        <taxon>Actinomycetes</taxon>
        <taxon>Propionibacteriales</taxon>
        <taxon>Propionibacteriaceae</taxon>
        <taxon>Parenemella</taxon>
    </lineage>
</organism>
<dbReference type="EMBL" id="NMVJ01000007">
    <property type="protein sequence ID" value="OYN90318.1"/>
    <property type="molecule type" value="Genomic_DNA"/>
</dbReference>
<evidence type="ECO:0008006" key="3">
    <source>
        <dbReference type="Google" id="ProtNLM"/>
    </source>
</evidence>
<comment type="caution">
    <text evidence="1">The sequence shown here is derived from an EMBL/GenBank/DDBJ whole genome shotgun (WGS) entry which is preliminary data.</text>
</comment>
<keyword evidence="2" id="KW-1185">Reference proteome</keyword>
<dbReference type="InterPro" id="IPR025409">
    <property type="entry name" value="DUF4303"/>
</dbReference>
<dbReference type="AlphaFoldDB" id="A0A255EFK6"/>
<dbReference type="RefSeq" id="WP_144276852.1">
    <property type="nucleotide sequence ID" value="NZ_NMVJ01000007.1"/>
</dbReference>
<protein>
    <recommendedName>
        <fullName evidence="3">DUF4303 domain-containing protein</fullName>
    </recommendedName>
</protein>
<evidence type="ECO:0000313" key="2">
    <source>
        <dbReference type="Proteomes" id="UP000216300"/>
    </source>
</evidence>
<dbReference type="OrthoDB" id="1045962at2"/>
<gene>
    <name evidence="1" type="ORF">CGZ91_09170</name>
</gene>
<sequence>MDLTDLTSDLVDALVADLSAALPAVADQELYAVCLVTDSDPMTIAPDFFTEEQLAEMDIEEDPDYFRWFRDEWANGEVPAPRTDAVVEQMNQRHDQVSEEDFPAWSEACFQMMLDALGDPRVSAAIAAVNPQWRPVRYLLSPDPGGIDQRYMELSVDQLNADHPRTDLVESLREGILG</sequence>
<dbReference type="Proteomes" id="UP000216300">
    <property type="component" value="Unassembled WGS sequence"/>
</dbReference>
<dbReference type="Pfam" id="PF14136">
    <property type="entry name" value="DUF4303"/>
    <property type="match status" value="1"/>
</dbReference>
<proteinExistence type="predicted"/>
<name>A0A255EFK6_9ACTN</name>
<evidence type="ECO:0000313" key="1">
    <source>
        <dbReference type="EMBL" id="OYN90318.1"/>
    </source>
</evidence>
<accession>A0A255EFK6</accession>